<keyword evidence="2" id="KW-1185">Reference proteome</keyword>
<protein>
    <submittedName>
        <fullName evidence="1">Uncharacterized protein</fullName>
    </submittedName>
</protein>
<dbReference type="OrthoDB" id="2013610at2759"/>
<evidence type="ECO:0000313" key="2">
    <source>
        <dbReference type="Proteomes" id="UP000019763"/>
    </source>
</evidence>
<gene>
    <name evidence="1" type="ORF">GNI_136390</name>
</gene>
<name>A0A023B0S6_GRENI</name>
<sequence length="95" mass="10670">MNQASDALLGQGVECYIDDMVMRVCIDNGFFMKLAKYEWLRKEIPLLGHAVGKCGIKLQSGKVEVLSTVALPKDYSDKMQPLQELMNSQKTQNFA</sequence>
<dbReference type="EMBL" id="AFNH02001008">
    <property type="protein sequence ID" value="EZG45899.1"/>
    <property type="molecule type" value="Genomic_DNA"/>
</dbReference>
<dbReference type="InterPro" id="IPR043502">
    <property type="entry name" value="DNA/RNA_pol_sf"/>
</dbReference>
<accession>A0A023B0S6</accession>
<proteinExistence type="predicted"/>
<dbReference type="Proteomes" id="UP000019763">
    <property type="component" value="Unassembled WGS sequence"/>
</dbReference>
<dbReference type="GeneID" id="22914849"/>
<reference evidence="1" key="1">
    <citation type="submission" date="2013-12" db="EMBL/GenBank/DDBJ databases">
        <authorList>
            <person name="Omoto C.K."/>
            <person name="Sibley D."/>
            <person name="Venepally P."/>
            <person name="Hadjithomas M."/>
            <person name="Karamycheva S."/>
            <person name="Brunk B."/>
            <person name="Roos D."/>
            <person name="Caler E."/>
            <person name="Lorenzi H."/>
        </authorList>
    </citation>
    <scope>NUCLEOTIDE SEQUENCE</scope>
</reference>
<dbReference type="RefSeq" id="XP_011132425.1">
    <property type="nucleotide sequence ID" value="XM_011134123.1"/>
</dbReference>
<evidence type="ECO:0000313" key="1">
    <source>
        <dbReference type="EMBL" id="EZG45899.1"/>
    </source>
</evidence>
<dbReference type="VEuPathDB" id="CryptoDB:GNI_136390"/>
<comment type="caution">
    <text evidence="1">The sequence shown here is derived from an EMBL/GenBank/DDBJ whole genome shotgun (WGS) entry which is preliminary data.</text>
</comment>
<dbReference type="AlphaFoldDB" id="A0A023B0S6"/>
<dbReference type="SUPFAM" id="SSF56672">
    <property type="entry name" value="DNA/RNA polymerases"/>
    <property type="match status" value="1"/>
</dbReference>
<organism evidence="1 2">
    <name type="scientific">Gregarina niphandrodes</name>
    <name type="common">Septate eugregarine</name>
    <dbReference type="NCBI Taxonomy" id="110365"/>
    <lineage>
        <taxon>Eukaryota</taxon>
        <taxon>Sar</taxon>
        <taxon>Alveolata</taxon>
        <taxon>Apicomplexa</taxon>
        <taxon>Conoidasida</taxon>
        <taxon>Gregarinasina</taxon>
        <taxon>Eugregarinorida</taxon>
        <taxon>Gregarinidae</taxon>
        <taxon>Gregarina</taxon>
    </lineage>
</organism>